<evidence type="ECO:0000313" key="2">
    <source>
        <dbReference type="EMBL" id="KAH9298836.1"/>
    </source>
</evidence>
<evidence type="ECO:0000313" key="3">
    <source>
        <dbReference type="Proteomes" id="UP000824469"/>
    </source>
</evidence>
<dbReference type="EMBL" id="JAHRHJ020000010">
    <property type="protein sequence ID" value="KAH9298836.1"/>
    <property type="molecule type" value="Genomic_DNA"/>
</dbReference>
<gene>
    <name evidence="2" type="ORF">KI387_030518</name>
</gene>
<dbReference type="Proteomes" id="UP000824469">
    <property type="component" value="Unassembled WGS sequence"/>
</dbReference>
<feature type="region of interest" description="Disordered" evidence="1">
    <location>
        <begin position="86"/>
        <end position="115"/>
    </location>
</feature>
<name>A0AA38CBV6_TAXCH</name>
<reference evidence="2 3" key="1">
    <citation type="journal article" date="2021" name="Nat. Plants">
        <title>The Taxus genome provides insights into paclitaxel biosynthesis.</title>
        <authorList>
            <person name="Xiong X."/>
            <person name="Gou J."/>
            <person name="Liao Q."/>
            <person name="Li Y."/>
            <person name="Zhou Q."/>
            <person name="Bi G."/>
            <person name="Li C."/>
            <person name="Du R."/>
            <person name="Wang X."/>
            <person name="Sun T."/>
            <person name="Guo L."/>
            <person name="Liang H."/>
            <person name="Lu P."/>
            <person name="Wu Y."/>
            <person name="Zhang Z."/>
            <person name="Ro D.K."/>
            <person name="Shang Y."/>
            <person name="Huang S."/>
            <person name="Yan J."/>
        </authorList>
    </citation>
    <scope>NUCLEOTIDE SEQUENCE [LARGE SCALE GENOMIC DNA]</scope>
    <source>
        <strain evidence="2">Ta-2019</strain>
    </source>
</reference>
<protein>
    <submittedName>
        <fullName evidence="2">Uncharacterized protein</fullName>
    </submittedName>
</protein>
<dbReference type="PANTHER" id="PTHR48235">
    <property type="entry name" value="OS01G0916700 PROTEIN"/>
    <property type="match status" value="1"/>
</dbReference>
<comment type="caution">
    <text evidence="2">The sequence shown here is derived from an EMBL/GenBank/DDBJ whole genome shotgun (WGS) entry which is preliminary data.</text>
</comment>
<evidence type="ECO:0000256" key="1">
    <source>
        <dbReference type="SAM" id="MobiDB-lite"/>
    </source>
</evidence>
<organism evidence="2 3">
    <name type="scientific">Taxus chinensis</name>
    <name type="common">Chinese yew</name>
    <name type="synonym">Taxus wallichiana var. chinensis</name>
    <dbReference type="NCBI Taxonomy" id="29808"/>
    <lineage>
        <taxon>Eukaryota</taxon>
        <taxon>Viridiplantae</taxon>
        <taxon>Streptophyta</taxon>
        <taxon>Embryophyta</taxon>
        <taxon>Tracheophyta</taxon>
        <taxon>Spermatophyta</taxon>
        <taxon>Pinopsida</taxon>
        <taxon>Pinidae</taxon>
        <taxon>Conifers II</taxon>
        <taxon>Cupressales</taxon>
        <taxon>Taxaceae</taxon>
        <taxon>Taxus</taxon>
    </lineage>
</organism>
<feature type="compositionally biased region" description="Polar residues" evidence="1">
    <location>
        <begin position="1"/>
        <end position="11"/>
    </location>
</feature>
<proteinExistence type="predicted"/>
<keyword evidence="3" id="KW-1185">Reference proteome</keyword>
<accession>A0AA38CBV6</accession>
<sequence length="138" mass="15482">MPPSGRANSSYGGPDLKGGELETFSRNVVGEPPFSHTGAECENWHENGEFEDSQIGAMEDSYEIQDEDDEPMFVLTDEWMEFFAKSEAARQQKKKQQQKEAKKLRKAERLASKKHDNEADIADSFVYGSEDGNTSAIL</sequence>
<feature type="compositionally biased region" description="Basic and acidic residues" evidence="1">
    <location>
        <begin position="97"/>
        <end position="115"/>
    </location>
</feature>
<feature type="region of interest" description="Disordered" evidence="1">
    <location>
        <begin position="1"/>
        <end position="20"/>
    </location>
</feature>
<dbReference type="PANTHER" id="PTHR48235:SF1">
    <property type="entry name" value="OS01G0916700 PROTEIN"/>
    <property type="match status" value="1"/>
</dbReference>
<dbReference type="AlphaFoldDB" id="A0AA38CBV6"/>